<reference evidence="1" key="1">
    <citation type="submission" date="2021-02" db="EMBL/GenBank/DDBJ databases">
        <authorList>
            <consortium name="DOE Joint Genome Institute"/>
            <person name="Ahrendt S."/>
            <person name="Looney B.P."/>
            <person name="Miyauchi S."/>
            <person name="Morin E."/>
            <person name="Drula E."/>
            <person name="Courty P.E."/>
            <person name="Chicoki N."/>
            <person name="Fauchery L."/>
            <person name="Kohler A."/>
            <person name="Kuo A."/>
            <person name="Labutti K."/>
            <person name="Pangilinan J."/>
            <person name="Lipzen A."/>
            <person name="Riley R."/>
            <person name="Andreopoulos W."/>
            <person name="He G."/>
            <person name="Johnson J."/>
            <person name="Barry K.W."/>
            <person name="Grigoriev I.V."/>
            <person name="Nagy L."/>
            <person name="Hibbett D."/>
            <person name="Henrissat B."/>
            <person name="Matheny P.B."/>
            <person name="Labbe J."/>
            <person name="Martin F."/>
        </authorList>
    </citation>
    <scope>NUCLEOTIDE SEQUENCE</scope>
    <source>
        <strain evidence="1">FP105234-sp</strain>
    </source>
</reference>
<protein>
    <submittedName>
        <fullName evidence="1">Uncharacterized protein</fullName>
    </submittedName>
</protein>
<evidence type="ECO:0000313" key="1">
    <source>
        <dbReference type="EMBL" id="KAI0039262.1"/>
    </source>
</evidence>
<keyword evidence="2" id="KW-1185">Reference proteome</keyword>
<reference evidence="1" key="2">
    <citation type="journal article" date="2022" name="New Phytol.">
        <title>Evolutionary transition to the ectomycorrhizal habit in the genomes of a hyperdiverse lineage of mushroom-forming fungi.</title>
        <authorList>
            <person name="Looney B."/>
            <person name="Miyauchi S."/>
            <person name="Morin E."/>
            <person name="Drula E."/>
            <person name="Courty P.E."/>
            <person name="Kohler A."/>
            <person name="Kuo A."/>
            <person name="LaButti K."/>
            <person name="Pangilinan J."/>
            <person name="Lipzen A."/>
            <person name="Riley R."/>
            <person name="Andreopoulos W."/>
            <person name="He G."/>
            <person name="Johnson J."/>
            <person name="Nolan M."/>
            <person name="Tritt A."/>
            <person name="Barry K.W."/>
            <person name="Grigoriev I.V."/>
            <person name="Nagy L.G."/>
            <person name="Hibbett D."/>
            <person name="Henrissat B."/>
            <person name="Matheny P.B."/>
            <person name="Labbe J."/>
            <person name="Martin F.M."/>
        </authorList>
    </citation>
    <scope>NUCLEOTIDE SEQUENCE</scope>
    <source>
        <strain evidence="1">FP105234-sp</strain>
    </source>
</reference>
<sequence>MAVLRLIRGICREGAEVYDADGRLVVLRAWSPDGPTWPKVNEALLKAVNALESTAPTFGGGKRGEFQAYYFGLHRGSQRDPMMSAYTRQHMDVYEGVQKILESVRTHVAGIFATNFPNIYKRYAAALDFVEDAIPDVRAAFYPFACFAFNVGTVVCNPHKDFLNFITGLCLIIPFGKFDHTTCCRLIVRELGVEFEVGAGIPILIPSAMYTHYNTLLTKAGVRQSFTAWTGGPVVQWADLNGRSVSQLSKKEHEQYASSLPMRLAEGLALFPVHKGF</sequence>
<dbReference type="Proteomes" id="UP000814033">
    <property type="component" value="Unassembled WGS sequence"/>
</dbReference>
<organism evidence="1 2">
    <name type="scientific">Auriscalpium vulgare</name>
    <dbReference type="NCBI Taxonomy" id="40419"/>
    <lineage>
        <taxon>Eukaryota</taxon>
        <taxon>Fungi</taxon>
        <taxon>Dikarya</taxon>
        <taxon>Basidiomycota</taxon>
        <taxon>Agaricomycotina</taxon>
        <taxon>Agaricomycetes</taxon>
        <taxon>Russulales</taxon>
        <taxon>Auriscalpiaceae</taxon>
        <taxon>Auriscalpium</taxon>
    </lineage>
</organism>
<dbReference type="EMBL" id="MU276330">
    <property type="protein sequence ID" value="KAI0039262.1"/>
    <property type="molecule type" value="Genomic_DNA"/>
</dbReference>
<evidence type="ECO:0000313" key="2">
    <source>
        <dbReference type="Proteomes" id="UP000814033"/>
    </source>
</evidence>
<gene>
    <name evidence="1" type="ORF">FA95DRAFT_1504409</name>
</gene>
<proteinExistence type="predicted"/>
<name>A0ACB8R5U5_9AGAM</name>
<accession>A0ACB8R5U5</accession>
<comment type="caution">
    <text evidence="1">The sequence shown here is derived from an EMBL/GenBank/DDBJ whole genome shotgun (WGS) entry which is preliminary data.</text>
</comment>